<dbReference type="Pfam" id="PF07765">
    <property type="entry name" value="KIP1"/>
    <property type="match status" value="1"/>
</dbReference>
<dbReference type="PANTHER" id="PTHR47357">
    <property type="entry name" value="COP1-INTERACTIVE PROTEIN 1"/>
    <property type="match status" value="1"/>
</dbReference>
<dbReference type="Proteomes" id="UP000694005">
    <property type="component" value="Chromosome A09"/>
</dbReference>
<evidence type="ECO:0000313" key="4">
    <source>
        <dbReference type="EMBL" id="CAG7861119.1"/>
    </source>
</evidence>
<dbReference type="AlphaFoldDB" id="A0A8D9FXX0"/>
<evidence type="ECO:0000259" key="3">
    <source>
        <dbReference type="PROSITE" id="PS51774"/>
    </source>
</evidence>
<sequence>MRKHSIRESLKSFFEPHLHPDNAELLKGTKTEIDEKVKRILGIIESGDIEEDESKREVVAELVKEFYRDYESLYNQYDDLTGEIRNKVHGKGENESSSSSSDSDSDSDKKSKRNGRADNDMMESVKKQNEAANLEIADLKRKLETTLEEKEAEHQETLKKLKESEDIIGDLRLETDKLATENKELNQKLEAAGEAESDLNQKLEREKQEKAALLNQLNDVQNALLEQEAAYNTLSQEHKQVNGLFQEREATIKKLTEDYKQAREMLEEYMSKLEETERRMQETGKDVASREAEIEELQETVERLRNQVEMKGEEVENLMEKMNNIEVKLRLSNQKLRVTEQVLREREEELKSVEAKHLEKQALLQEKIVMTHETYGGLVKEMSERLNYRFQDLSEKVEERLGGFEETVVEATKMVLKAKECVGEMKKEKEEMEKGKEEMEKKLEGQVREGEREKEELKESLLGLGEEKREAIRQLCVWTEHHRDRCEYLEEVLSKMVVARGQRRSQRA</sequence>
<feature type="domain" description="NAB" evidence="3">
    <location>
        <begin position="10"/>
        <end position="84"/>
    </location>
</feature>
<reference evidence="4 5" key="1">
    <citation type="submission" date="2021-07" db="EMBL/GenBank/DDBJ databases">
        <authorList>
            <consortium name="Genoscope - CEA"/>
            <person name="William W."/>
        </authorList>
    </citation>
    <scope>NUCLEOTIDE SEQUENCE [LARGE SCALE GENOMIC DNA]</scope>
</reference>
<dbReference type="GO" id="GO:0003779">
    <property type="term" value="F:actin binding"/>
    <property type="evidence" value="ECO:0007669"/>
    <property type="project" value="InterPro"/>
</dbReference>
<protein>
    <recommendedName>
        <fullName evidence="3">NAB domain-containing protein</fullName>
    </recommendedName>
</protein>
<dbReference type="PANTHER" id="PTHR47357:SF1">
    <property type="entry name" value="SPINDLE POLE BODY COMPONENT 110"/>
    <property type="match status" value="1"/>
</dbReference>
<evidence type="ECO:0000256" key="1">
    <source>
        <dbReference type="ARBA" id="ARBA00023054"/>
    </source>
</evidence>
<feature type="region of interest" description="Disordered" evidence="2">
    <location>
        <begin position="88"/>
        <end position="131"/>
    </location>
</feature>
<feature type="compositionally biased region" description="Basic and acidic residues" evidence="2">
    <location>
        <begin position="115"/>
        <end position="129"/>
    </location>
</feature>
<evidence type="ECO:0000313" key="5">
    <source>
        <dbReference type="Proteomes" id="UP000694005"/>
    </source>
</evidence>
<keyword evidence="1" id="KW-0175">Coiled coil</keyword>
<dbReference type="InterPro" id="IPR011684">
    <property type="entry name" value="NAB"/>
</dbReference>
<dbReference type="PROSITE" id="PS51774">
    <property type="entry name" value="NAB"/>
    <property type="match status" value="1"/>
</dbReference>
<accession>A0A8D9FXX0</accession>
<dbReference type="EMBL" id="LS974625">
    <property type="protein sequence ID" value="CAG7861119.1"/>
    <property type="molecule type" value="Genomic_DNA"/>
</dbReference>
<name>A0A8D9FXX0_BRACM</name>
<proteinExistence type="predicted"/>
<dbReference type="Gramene" id="A09p15860.2_BraZ1">
    <property type="protein sequence ID" value="A09p15860.2_BraZ1.CDS"/>
    <property type="gene ID" value="A09g15860.2_BraZ1"/>
</dbReference>
<organism evidence="4 5">
    <name type="scientific">Brassica campestris</name>
    <name type="common">Field mustard</name>
    <dbReference type="NCBI Taxonomy" id="3711"/>
    <lineage>
        <taxon>Eukaryota</taxon>
        <taxon>Viridiplantae</taxon>
        <taxon>Streptophyta</taxon>
        <taxon>Embryophyta</taxon>
        <taxon>Tracheophyta</taxon>
        <taxon>Spermatophyta</taxon>
        <taxon>Magnoliopsida</taxon>
        <taxon>eudicotyledons</taxon>
        <taxon>Gunneridae</taxon>
        <taxon>Pentapetalae</taxon>
        <taxon>rosids</taxon>
        <taxon>malvids</taxon>
        <taxon>Brassicales</taxon>
        <taxon>Brassicaceae</taxon>
        <taxon>Brassiceae</taxon>
        <taxon>Brassica</taxon>
    </lineage>
</organism>
<evidence type="ECO:0000256" key="2">
    <source>
        <dbReference type="SAM" id="MobiDB-lite"/>
    </source>
</evidence>
<gene>
    <name evidence="4" type="ORF">BRAPAZ1V2_A09P15860.2</name>
</gene>
<feature type="region of interest" description="Disordered" evidence="2">
    <location>
        <begin position="430"/>
        <end position="455"/>
    </location>
</feature>